<evidence type="ECO:0000313" key="5">
    <source>
        <dbReference type="Proteomes" id="UP000641588"/>
    </source>
</evidence>
<dbReference type="InterPro" id="IPR050463">
    <property type="entry name" value="Gfo/Idh/MocA_oxidrdct_glycsds"/>
</dbReference>
<keyword evidence="5" id="KW-1185">Reference proteome</keyword>
<dbReference type="InterPro" id="IPR036291">
    <property type="entry name" value="NAD(P)-bd_dom_sf"/>
</dbReference>
<dbReference type="GO" id="GO:0000166">
    <property type="term" value="F:nucleotide binding"/>
    <property type="evidence" value="ECO:0007669"/>
    <property type="project" value="InterPro"/>
</dbReference>
<comment type="caution">
    <text evidence="4">The sequence shown here is derived from an EMBL/GenBank/DDBJ whole genome shotgun (WGS) entry which is preliminary data.</text>
</comment>
<dbReference type="RefSeq" id="WP_171653736.1">
    <property type="nucleotide sequence ID" value="NZ_WHOD01000070.1"/>
</dbReference>
<dbReference type="Proteomes" id="UP000641588">
    <property type="component" value="Unassembled WGS sequence"/>
</dbReference>
<evidence type="ECO:0000256" key="1">
    <source>
        <dbReference type="ARBA" id="ARBA00023002"/>
    </source>
</evidence>
<keyword evidence="1" id="KW-0560">Oxidoreductase</keyword>
<proteinExistence type="predicted"/>
<dbReference type="Gene3D" id="3.30.360.10">
    <property type="entry name" value="Dihydrodipicolinate Reductase, domain 2"/>
    <property type="match status" value="1"/>
</dbReference>
<reference evidence="4" key="1">
    <citation type="submission" date="2019-10" db="EMBL/GenBank/DDBJ databases">
        <title>Description of Paenibacillus glebae sp. nov.</title>
        <authorList>
            <person name="Carlier A."/>
            <person name="Qi S."/>
        </authorList>
    </citation>
    <scope>NUCLEOTIDE SEQUENCE</scope>
    <source>
        <strain evidence="4">LMG 31456</strain>
    </source>
</reference>
<evidence type="ECO:0000313" key="4">
    <source>
        <dbReference type="EMBL" id="NOU95550.1"/>
    </source>
</evidence>
<dbReference type="AlphaFoldDB" id="A0A972GZ57"/>
<evidence type="ECO:0000259" key="3">
    <source>
        <dbReference type="Pfam" id="PF22725"/>
    </source>
</evidence>
<dbReference type="EMBL" id="WHOD01000070">
    <property type="protein sequence ID" value="NOU95550.1"/>
    <property type="molecule type" value="Genomic_DNA"/>
</dbReference>
<dbReference type="InterPro" id="IPR000683">
    <property type="entry name" value="Gfo/Idh/MocA-like_OxRdtase_N"/>
</dbReference>
<feature type="domain" description="Gfo/Idh/MocA-like oxidoreductase N-terminal" evidence="2">
    <location>
        <begin position="2"/>
        <end position="118"/>
    </location>
</feature>
<name>A0A972GZ57_9BACL</name>
<dbReference type="SUPFAM" id="SSF55347">
    <property type="entry name" value="Glyceraldehyde-3-phosphate dehydrogenase-like, C-terminal domain"/>
    <property type="match status" value="1"/>
</dbReference>
<organism evidence="4 5">
    <name type="scientific">Paenibacillus foliorum</name>
    <dbReference type="NCBI Taxonomy" id="2654974"/>
    <lineage>
        <taxon>Bacteria</taxon>
        <taxon>Bacillati</taxon>
        <taxon>Bacillota</taxon>
        <taxon>Bacilli</taxon>
        <taxon>Bacillales</taxon>
        <taxon>Paenibacillaceae</taxon>
        <taxon>Paenibacillus</taxon>
    </lineage>
</organism>
<dbReference type="PANTHER" id="PTHR43818">
    <property type="entry name" value="BCDNA.GH03377"/>
    <property type="match status" value="1"/>
</dbReference>
<accession>A0A972GZ57</accession>
<dbReference type="Gene3D" id="3.40.50.720">
    <property type="entry name" value="NAD(P)-binding Rossmann-like Domain"/>
    <property type="match status" value="1"/>
</dbReference>
<dbReference type="GO" id="GO:0016491">
    <property type="term" value="F:oxidoreductase activity"/>
    <property type="evidence" value="ECO:0007669"/>
    <property type="project" value="UniProtKB-KW"/>
</dbReference>
<sequence>MKLGIIGSTGHINYVMDGLRELPEVRLVGVSAGSNGESIEKLTARAVQEGHSPIVYANYIELLEQAKPDIVAVACYFNDHAKIASEALRRGIHVFVEKPVATTLDDLAMLREAYERSGGTQLAAMFGIRYNPAFYTAWHAVKAGAVGQIRLLHAQKSYRLGSRAEHFKRRETYGGTIPWVGSHAIDWVQWFSGERFETVYASHSTLYNQGNGELETSAQCHFTMSGEVSASVSIDYLRPAQASTHGDDRIRIAGTEGVLEVRDQKVLLINGKENGEQELPLLPKVEIFADFVRQITDGTACLVSAEESFYVTEACLKAVIAADEKRVVKF</sequence>
<dbReference type="SUPFAM" id="SSF51735">
    <property type="entry name" value="NAD(P)-binding Rossmann-fold domains"/>
    <property type="match status" value="1"/>
</dbReference>
<feature type="domain" description="GFO/IDH/MocA-like oxidoreductase" evidence="3">
    <location>
        <begin position="136"/>
        <end position="260"/>
    </location>
</feature>
<dbReference type="Pfam" id="PF01408">
    <property type="entry name" value="GFO_IDH_MocA"/>
    <property type="match status" value="1"/>
</dbReference>
<protein>
    <submittedName>
        <fullName evidence="4">Gfo/Idh/MocA family oxidoreductase</fullName>
    </submittedName>
</protein>
<evidence type="ECO:0000259" key="2">
    <source>
        <dbReference type="Pfam" id="PF01408"/>
    </source>
</evidence>
<gene>
    <name evidence="4" type="ORF">GC093_20290</name>
</gene>
<dbReference type="Pfam" id="PF22725">
    <property type="entry name" value="GFO_IDH_MocA_C3"/>
    <property type="match status" value="1"/>
</dbReference>
<dbReference type="PANTHER" id="PTHR43818:SF11">
    <property type="entry name" value="BCDNA.GH03377"/>
    <property type="match status" value="1"/>
</dbReference>
<dbReference type="InterPro" id="IPR055170">
    <property type="entry name" value="GFO_IDH_MocA-like_dom"/>
</dbReference>